<dbReference type="EMBL" id="CAJHNJ030000093">
    <property type="protein sequence ID" value="CAG9135034.1"/>
    <property type="molecule type" value="Genomic_DNA"/>
</dbReference>
<keyword evidence="1" id="KW-0862">Zinc</keyword>
<dbReference type="SUPFAM" id="SSF48065">
    <property type="entry name" value="DBL homology domain (DH-domain)"/>
    <property type="match status" value="3"/>
</dbReference>
<protein>
    <submittedName>
        <fullName evidence="3">(diamondback moth) hypothetical protein</fullName>
    </submittedName>
</protein>
<dbReference type="AlphaFoldDB" id="A0A8S4G5E7"/>
<keyword evidence="4" id="KW-1185">Reference proteome</keyword>
<dbReference type="PROSITE" id="PS50010">
    <property type="entry name" value="DH_2"/>
    <property type="match status" value="1"/>
</dbReference>
<evidence type="ECO:0000256" key="1">
    <source>
        <dbReference type="ARBA" id="ARBA00022771"/>
    </source>
</evidence>
<keyword evidence="1" id="KW-0863">Zinc-finger</keyword>
<evidence type="ECO:0000313" key="3">
    <source>
        <dbReference type="EMBL" id="CAG9135034.1"/>
    </source>
</evidence>
<evidence type="ECO:0000259" key="2">
    <source>
        <dbReference type="PROSITE" id="PS50010"/>
    </source>
</evidence>
<name>A0A8S4G5E7_PLUXY</name>
<dbReference type="InterPro" id="IPR035899">
    <property type="entry name" value="DBL_dom_sf"/>
</dbReference>
<dbReference type="InterPro" id="IPR051632">
    <property type="entry name" value="Rho_GEF"/>
</dbReference>
<reference evidence="3" key="1">
    <citation type="submission" date="2020-11" db="EMBL/GenBank/DDBJ databases">
        <authorList>
            <person name="Whiteford S."/>
        </authorList>
    </citation>
    <scope>NUCLEOTIDE SEQUENCE</scope>
</reference>
<accession>A0A8S4G5E7</accession>
<dbReference type="GO" id="GO:0035023">
    <property type="term" value="P:regulation of Rho protein signal transduction"/>
    <property type="evidence" value="ECO:0007669"/>
    <property type="project" value="TreeGrafter"/>
</dbReference>
<dbReference type="Gene3D" id="1.20.900.10">
    <property type="entry name" value="Dbl homology (DH) domain"/>
    <property type="match status" value="3"/>
</dbReference>
<dbReference type="PANTHER" id="PTHR13944">
    <property type="entry name" value="AGAP007712-PA"/>
    <property type="match status" value="1"/>
</dbReference>
<proteinExistence type="predicted"/>
<gene>
    <name evidence="3" type="ORF">PLXY2_LOCUS13290</name>
</gene>
<comment type="caution">
    <text evidence="3">The sequence shown here is derived from an EMBL/GenBank/DDBJ whole genome shotgun (WGS) entry which is preliminary data.</text>
</comment>
<dbReference type="InterPro" id="IPR000219">
    <property type="entry name" value="DH_dom"/>
</dbReference>
<organism evidence="3 4">
    <name type="scientific">Plutella xylostella</name>
    <name type="common">Diamondback moth</name>
    <name type="synonym">Plutella maculipennis</name>
    <dbReference type="NCBI Taxonomy" id="51655"/>
    <lineage>
        <taxon>Eukaryota</taxon>
        <taxon>Metazoa</taxon>
        <taxon>Ecdysozoa</taxon>
        <taxon>Arthropoda</taxon>
        <taxon>Hexapoda</taxon>
        <taxon>Insecta</taxon>
        <taxon>Pterygota</taxon>
        <taxon>Neoptera</taxon>
        <taxon>Endopterygota</taxon>
        <taxon>Lepidoptera</taxon>
        <taxon>Glossata</taxon>
        <taxon>Ditrysia</taxon>
        <taxon>Yponomeutoidea</taxon>
        <taxon>Plutellidae</taxon>
        <taxon>Plutella</taxon>
    </lineage>
</organism>
<keyword evidence="1" id="KW-0479">Metal-binding</keyword>
<dbReference type="Pfam" id="PF00621">
    <property type="entry name" value="RhoGEF"/>
    <property type="match status" value="1"/>
</dbReference>
<dbReference type="GO" id="GO:0008270">
    <property type="term" value="F:zinc ion binding"/>
    <property type="evidence" value="ECO:0007669"/>
    <property type="project" value="UniProtKB-KW"/>
</dbReference>
<sequence length="264" mass="29773">MSLCAEASITAEQLGDEALALGLALVEADTWAAAAPSGLARQLGDRETKRQEHIYELILTEKHHCLTIRLMQKMFAEGMMRAGGVTASQIGRMFPCLHELWALHSTLLTRLRNRQKCSPHIASIADILADTFSHPSAEKFKQAYGRMFPCLHELWALHSTLLTRLRNRQKCSLHIASIADILADTFSHPSAEKFKQAYGRMFPCLHELWALHSTLLTRLMNRQKCSPHIASIADILADTFSHPSAEKFKQAYVNHLFKERFGIQ</sequence>
<feature type="domain" description="DH" evidence="2">
    <location>
        <begin position="49"/>
        <end position="144"/>
    </location>
</feature>
<dbReference type="Proteomes" id="UP000653454">
    <property type="component" value="Unassembled WGS sequence"/>
</dbReference>
<evidence type="ECO:0000313" key="4">
    <source>
        <dbReference type="Proteomes" id="UP000653454"/>
    </source>
</evidence>
<dbReference type="PANTHER" id="PTHR13944:SF21">
    <property type="entry name" value="CYSTS, ISOFORM C"/>
    <property type="match status" value="1"/>
</dbReference>
<dbReference type="GO" id="GO:0005085">
    <property type="term" value="F:guanyl-nucleotide exchange factor activity"/>
    <property type="evidence" value="ECO:0007669"/>
    <property type="project" value="InterPro"/>
</dbReference>